<keyword evidence="2" id="KW-1185">Reference proteome</keyword>
<dbReference type="GO" id="GO:0004420">
    <property type="term" value="F:hydroxymethylglutaryl-CoA reductase (NADPH) activity"/>
    <property type="evidence" value="ECO:0007669"/>
    <property type="project" value="InterPro"/>
</dbReference>
<dbReference type="GO" id="GO:0005778">
    <property type="term" value="C:peroxisomal membrane"/>
    <property type="evidence" value="ECO:0007669"/>
    <property type="project" value="TreeGrafter"/>
</dbReference>
<accession>A0A835LWQ4</accession>
<dbReference type="Gene3D" id="3.90.770.10">
    <property type="entry name" value="3-hydroxy-3-methylglutaryl-coenzyme A Reductase, Chain A, domain 2"/>
    <property type="match status" value="1"/>
</dbReference>
<sequence length="126" mass="13784">MFKFQSWAFVAFDGTEYSVPMATTEGCLVASTNRGCKAIHVSGGATSMLLRDAMTRAPIVRVGSTKRVANLKLKPHYTTLGGYSCNVVHPIALAKVMNIAQMMKSEFDDKHYYLSGIGGVEWSGDW</sequence>
<organism evidence="1 2">
    <name type="scientific">Coptis chinensis</name>
    <dbReference type="NCBI Taxonomy" id="261450"/>
    <lineage>
        <taxon>Eukaryota</taxon>
        <taxon>Viridiplantae</taxon>
        <taxon>Streptophyta</taxon>
        <taxon>Embryophyta</taxon>
        <taxon>Tracheophyta</taxon>
        <taxon>Spermatophyta</taxon>
        <taxon>Magnoliopsida</taxon>
        <taxon>Ranunculales</taxon>
        <taxon>Ranunculaceae</taxon>
        <taxon>Coptidoideae</taxon>
        <taxon>Coptis</taxon>
    </lineage>
</organism>
<reference evidence="1 2" key="1">
    <citation type="submission" date="2020-10" db="EMBL/GenBank/DDBJ databases">
        <title>The Coptis chinensis genome and diversification of protoberbering-type alkaloids.</title>
        <authorList>
            <person name="Wang B."/>
            <person name="Shu S."/>
            <person name="Song C."/>
            <person name="Liu Y."/>
        </authorList>
    </citation>
    <scope>NUCLEOTIDE SEQUENCE [LARGE SCALE GENOMIC DNA]</scope>
    <source>
        <strain evidence="1">HL-2020</strain>
        <tissue evidence="1">Leaf</tissue>
    </source>
</reference>
<evidence type="ECO:0000313" key="1">
    <source>
        <dbReference type="EMBL" id="KAF9610360.1"/>
    </source>
</evidence>
<evidence type="ECO:0008006" key="3">
    <source>
        <dbReference type="Google" id="ProtNLM"/>
    </source>
</evidence>
<dbReference type="GO" id="GO:0016126">
    <property type="term" value="P:sterol biosynthetic process"/>
    <property type="evidence" value="ECO:0007669"/>
    <property type="project" value="TreeGrafter"/>
</dbReference>
<dbReference type="AlphaFoldDB" id="A0A835LWQ4"/>
<dbReference type="GO" id="GO:0008299">
    <property type="term" value="P:isoprenoid biosynthetic process"/>
    <property type="evidence" value="ECO:0007669"/>
    <property type="project" value="TreeGrafter"/>
</dbReference>
<dbReference type="InterPro" id="IPR009029">
    <property type="entry name" value="HMG_CoA_Rdtase_sub-bd_dom_sf"/>
</dbReference>
<name>A0A835LWQ4_9MAGN</name>
<dbReference type="GO" id="GO:0015936">
    <property type="term" value="P:coenzyme A metabolic process"/>
    <property type="evidence" value="ECO:0007669"/>
    <property type="project" value="InterPro"/>
</dbReference>
<dbReference type="InterPro" id="IPR002202">
    <property type="entry name" value="HMG_CoA_Rdtase"/>
</dbReference>
<proteinExistence type="predicted"/>
<protein>
    <recommendedName>
        <fullName evidence="3">Hydroxymethylglutaryl-CoA reductase (NADPH)</fullName>
    </recommendedName>
</protein>
<dbReference type="InterPro" id="IPR023074">
    <property type="entry name" value="HMG_CoA_Rdtase_cat_sf"/>
</dbReference>
<comment type="caution">
    <text evidence="1">The sequence shown here is derived from an EMBL/GenBank/DDBJ whole genome shotgun (WGS) entry which is preliminary data.</text>
</comment>
<dbReference type="OrthoDB" id="1699353at2759"/>
<dbReference type="Proteomes" id="UP000631114">
    <property type="component" value="Unassembled WGS sequence"/>
</dbReference>
<dbReference type="SUPFAM" id="SSF56542">
    <property type="entry name" value="Substrate-binding domain of HMG-CoA reductase"/>
    <property type="match status" value="1"/>
</dbReference>
<dbReference type="PROSITE" id="PS50065">
    <property type="entry name" value="HMG_COA_REDUCTASE_4"/>
    <property type="match status" value="1"/>
</dbReference>
<dbReference type="PANTHER" id="PTHR10572">
    <property type="entry name" value="3-HYDROXY-3-METHYLGLUTARYL-COENZYME A REDUCTASE"/>
    <property type="match status" value="1"/>
</dbReference>
<gene>
    <name evidence="1" type="ORF">IFM89_022030</name>
</gene>
<evidence type="ECO:0000313" key="2">
    <source>
        <dbReference type="Proteomes" id="UP000631114"/>
    </source>
</evidence>
<dbReference type="EMBL" id="JADFTS010000004">
    <property type="protein sequence ID" value="KAF9610360.1"/>
    <property type="molecule type" value="Genomic_DNA"/>
</dbReference>
<dbReference type="PANTHER" id="PTHR10572:SF44">
    <property type="entry name" value="3-HYDROXY-3-METHYLGLUTARYL-COENZYME A REDUCTASE 1"/>
    <property type="match status" value="1"/>
</dbReference>
<dbReference type="Pfam" id="PF00368">
    <property type="entry name" value="HMG-CoA_red"/>
    <property type="match status" value="1"/>
</dbReference>
<dbReference type="GO" id="GO:0005789">
    <property type="term" value="C:endoplasmic reticulum membrane"/>
    <property type="evidence" value="ECO:0007669"/>
    <property type="project" value="TreeGrafter"/>
</dbReference>